<keyword evidence="6" id="KW-0029">Amino-acid transport</keyword>
<evidence type="ECO:0000256" key="5">
    <source>
        <dbReference type="ARBA" id="ARBA00022692"/>
    </source>
</evidence>
<name>A0A443JIK7_9RHOB</name>
<keyword evidence="7 9" id="KW-1133">Transmembrane helix</keyword>
<feature type="transmembrane region" description="Helical" evidence="9">
    <location>
        <begin position="358"/>
        <end position="380"/>
    </location>
</feature>
<dbReference type="InterPro" id="IPR000515">
    <property type="entry name" value="MetI-like"/>
</dbReference>
<evidence type="ECO:0000256" key="2">
    <source>
        <dbReference type="ARBA" id="ARBA00010072"/>
    </source>
</evidence>
<keyword evidence="4" id="KW-1003">Cell membrane</keyword>
<dbReference type="Proteomes" id="UP000284476">
    <property type="component" value="Unassembled WGS sequence"/>
</dbReference>
<keyword evidence="5 9" id="KW-0812">Transmembrane</keyword>
<reference evidence="11 12" key="2">
    <citation type="submission" date="2019-01" db="EMBL/GenBank/DDBJ databases">
        <authorList>
            <person name="Li Y."/>
        </authorList>
    </citation>
    <scope>NUCLEOTIDE SEQUENCE [LARGE SCALE GENOMIC DNA]</scope>
    <source>
        <strain evidence="11 12">SK2B-1</strain>
    </source>
</reference>
<evidence type="ECO:0000256" key="4">
    <source>
        <dbReference type="ARBA" id="ARBA00022475"/>
    </source>
</evidence>
<reference evidence="11 12" key="1">
    <citation type="submission" date="2019-01" db="EMBL/GenBank/DDBJ databases">
        <title>Sinorhodobacter populi sp. nov. isolated from the symptomatic bark tissue of Populus euramericana canker.</title>
        <authorList>
            <person name="Xu G."/>
        </authorList>
    </citation>
    <scope>NUCLEOTIDE SEQUENCE [LARGE SCALE GENOMIC DNA]</scope>
    <source>
        <strain evidence="11 12">SK2B-1</strain>
    </source>
</reference>
<feature type="domain" description="ABC transmembrane type-1" evidence="10">
    <location>
        <begin position="87"/>
        <end position="377"/>
    </location>
</feature>
<accession>A0A443JIK7</accession>
<feature type="transmembrane region" description="Helical" evidence="9">
    <location>
        <begin position="20"/>
        <end position="40"/>
    </location>
</feature>
<dbReference type="Pfam" id="PF00528">
    <property type="entry name" value="BPD_transp_1"/>
    <property type="match status" value="1"/>
</dbReference>
<evidence type="ECO:0000313" key="11">
    <source>
        <dbReference type="EMBL" id="RWR20427.1"/>
    </source>
</evidence>
<feature type="transmembrane region" description="Helical" evidence="9">
    <location>
        <begin position="135"/>
        <end position="152"/>
    </location>
</feature>
<feature type="transmembrane region" description="Helical" evidence="9">
    <location>
        <begin position="180"/>
        <end position="201"/>
    </location>
</feature>
<dbReference type="GO" id="GO:0043190">
    <property type="term" value="C:ATP-binding cassette (ABC) transporter complex"/>
    <property type="evidence" value="ECO:0007669"/>
    <property type="project" value="InterPro"/>
</dbReference>
<dbReference type="CDD" id="cd06261">
    <property type="entry name" value="TM_PBP2"/>
    <property type="match status" value="1"/>
</dbReference>
<dbReference type="NCBIfam" id="TIGR01726">
    <property type="entry name" value="HEQRo_perm_3TM"/>
    <property type="match status" value="1"/>
</dbReference>
<dbReference type="Gene3D" id="1.10.3720.10">
    <property type="entry name" value="MetI-like"/>
    <property type="match status" value="2"/>
</dbReference>
<sequence length="389" mass="41120">MPPQASPPRFARLMEGGVRALLWQIALVATVIWMIVWMGLNARAALEAQGMTSGFGFLTTSTSFSMGAGFFNFTPSDSYLKAFAVGVGNTLVMSAASIVTATLLGGVIGAMSLAKNPIPSGVAQAYVYLFRNTPQLLQIVFWYTAFAAMPVAREAISLGGAAFVSNRGLTVPAPIDGKTAGLSALALILGLLALLILRHTARSFAPEARWPKSVIVAALCALGPPLAVWALRGAPMEWSIPSLGRFNFSGGVTLPPEFTAIYFGLSFYIAAFIAEIVRGGIQGVDAGQIEAARTIGLTESQTMFRIIVPQALRMIIPPLTAQFISLLKNSSLGVAVGYPELFSISNTALTYSGRTIEVLTIMALIYLALSLAIGAAGAAFNRFVQYPSR</sequence>
<feature type="transmembrane region" description="Helical" evidence="9">
    <location>
        <begin position="91"/>
        <end position="114"/>
    </location>
</feature>
<evidence type="ECO:0000256" key="3">
    <source>
        <dbReference type="ARBA" id="ARBA00022448"/>
    </source>
</evidence>
<evidence type="ECO:0000256" key="8">
    <source>
        <dbReference type="ARBA" id="ARBA00023136"/>
    </source>
</evidence>
<organism evidence="11 12">
    <name type="scientific">Paenirhodobacter populi</name>
    <dbReference type="NCBI Taxonomy" id="2306993"/>
    <lineage>
        <taxon>Bacteria</taxon>
        <taxon>Pseudomonadati</taxon>
        <taxon>Pseudomonadota</taxon>
        <taxon>Alphaproteobacteria</taxon>
        <taxon>Rhodobacterales</taxon>
        <taxon>Rhodobacter group</taxon>
        <taxon>Paenirhodobacter</taxon>
    </lineage>
</organism>
<protein>
    <submittedName>
        <fullName evidence="11">ABC transporter permease subunit</fullName>
    </submittedName>
</protein>
<feature type="transmembrane region" description="Helical" evidence="9">
    <location>
        <begin position="52"/>
        <end position="71"/>
    </location>
</feature>
<dbReference type="PROSITE" id="PS50928">
    <property type="entry name" value="ABC_TM1"/>
    <property type="match status" value="1"/>
</dbReference>
<dbReference type="GO" id="GO:0022857">
    <property type="term" value="F:transmembrane transporter activity"/>
    <property type="evidence" value="ECO:0007669"/>
    <property type="project" value="InterPro"/>
</dbReference>
<evidence type="ECO:0000313" key="12">
    <source>
        <dbReference type="Proteomes" id="UP000284476"/>
    </source>
</evidence>
<keyword evidence="3 9" id="KW-0813">Transport</keyword>
<comment type="similarity">
    <text evidence="2">Belongs to the binding-protein-dependent transport system permease family. HisMQ subfamily.</text>
</comment>
<feature type="transmembrane region" description="Helical" evidence="9">
    <location>
        <begin position="213"/>
        <end position="231"/>
    </location>
</feature>
<feature type="transmembrane region" description="Helical" evidence="9">
    <location>
        <begin position="258"/>
        <end position="277"/>
    </location>
</feature>
<dbReference type="InterPro" id="IPR010065">
    <property type="entry name" value="AA_ABC_transptr_permease_3TM"/>
</dbReference>
<dbReference type="InterPro" id="IPR043429">
    <property type="entry name" value="ArtM/GltK/GlnP/TcyL/YhdX-like"/>
</dbReference>
<evidence type="ECO:0000256" key="6">
    <source>
        <dbReference type="ARBA" id="ARBA00022970"/>
    </source>
</evidence>
<dbReference type="EMBL" id="SAUZ01000012">
    <property type="protein sequence ID" value="RWR20427.1"/>
    <property type="molecule type" value="Genomic_DNA"/>
</dbReference>
<keyword evidence="8 9" id="KW-0472">Membrane</keyword>
<comment type="caution">
    <text evidence="11">The sequence shown here is derived from an EMBL/GenBank/DDBJ whole genome shotgun (WGS) entry which is preliminary data.</text>
</comment>
<evidence type="ECO:0000256" key="7">
    <source>
        <dbReference type="ARBA" id="ARBA00022989"/>
    </source>
</evidence>
<dbReference type="PANTHER" id="PTHR30614">
    <property type="entry name" value="MEMBRANE COMPONENT OF AMINO ACID ABC TRANSPORTER"/>
    <property type="match status" value="1"/>
</dbReference>
<dbReference type="GO" id="GO:0006865">
    <property type="term" value="P:amino acid transport"/>
    <property type="evidence" value="ECO:0007669"/>
    <property type="project" value="UniProtKB-KW"/>
</dbReference>
<dbReference type="AlphaFoldDB" id="A0A443JIK7"/>
<evidence type="ECO:0000256" key="1">
    <source>
        <dbReference type="ARBA" id="ARBA00004429"/>
    </source>
</evidence>
<dbReference type="InterPro" id="IPR035906">
    <property type="entry name" value="MetI-like_sf"/>
</dbReference>
<evidence type="ECO:0000256" key="9">
    <source>
        <dbReference type="RuleBase" id="RU363032"/>
    </source>
</evidence>
<gene>
    <name evidence="11" type="ORF">D2T30_11045</name>
</gene>
<proteinExistence type="inferred from homology"/>
<dbReference type="SUPFAM" id="SSF161098">
    <property type="entry name" value="MetI-like"/>
    <property type="match status" value="1"/>
</dbReference>
<evidence type="ECO:0000259" key="10">
    <source>
        <dbReference type="PROSITE" id="PS50928"/>
    </source>
</evidence>
<dbReference type="PANTHER" id="PTHR30614:SF37">
    <property type="entry name" value="AMINO-ACID ABC TRANSPORTER PERMEASE PROTEIN YHDX-RELATED"/>
    <property type="match status" value="1"/>
</dbReference>
<comment type="subcellular location">
    <subcellularLocation>
        <location evidence="1">Cell inner membrane</location>
        <topology evidence="1">Multi-pass membrane protein</topology>
    </subcellularLocation>
    <subcellularLocation>
        <location evidence="9">Cell membrane</location>
        <topology evidence="9">Multi-pass membrane protein</topology>
    </subcellularLocation>
</comment>